<dbReference type="EMBL" id="JAVRBK010000007">
    <property type="protein sequence ID" value="KAK5641954.1"/>
    <property type="molecule type" value="Genomic_DNA"/>
</dbReference>
<reference evidence="11 12" key="1">
    <citation type="journal article" date="2024" name="Insects">
        <title>An Improved Chromosome-Level Genome Assembly of the Firefly Pyrocoelia pectoralis.</title>
        <authorList>
            <person name="Fu X."/>
            <person name="Meyer-Rochow V.B."/>
            <person name="Ballantyne L."/>
            <person name="Zhu X."/>
        </authorList>
    </citation>
    <scope>NUCLEOTIDE SEQUENCE [LARGE SCALE GENOMIC DNA]</scope>
    <source>
        <strain evidence="11">XCY_ONT2</strain>
    </source>
</reference>
<accession>A0AAN7VDJ7</accession>
<dbReference type="Pfam" id="PF00153">
    <property type="entry name" value="Mito_carr"/>
    <property type="match status" value="3"/>
</dbReference>
<keyword evidence="6 10" id="KW-1133">Transmembrane helix</keyword>
<dbReference type="PANTHER" id="PTHR45618">
    <property type="entry name" value="MITOCHONDRIAL DICARBOXYLATE CARRIER-RELATED"/>
    <property type="match status" value="1"/>
</dbReference>
<evidence type="ECO:0000256" key="7">
    <source>
        <dbReference type="ARBA" id="ARBA00023136"/>
    </source>
</evidence>
<feature type="transmembrane region" description="Helical" evidence="10">
    <location>
        <begin position="12"/>
        <end position="32"/>
    </location>
</feature>
<proteinExistence type="inferred from homology"/>
<evidence type="ECO:0000313" key="11">
    <source>
        <dbReference type="EMBL" id="KAK5641954.1"/>
    </source>
</evidence>
<evidence type="ECO:0000313" key="12">
    <source>
        <dbReference type="Proteomes" id="UP001329430"/>
    </source>
</evidence>
<comment type="caution">
    <text evidence="11">The sequence shown here is derived from an EMBL/GenBank/DDBJ whole genome shotgun (WGS) entry which is preliminary data.</text>
</comment>
<evidence type="ECO:0000256" key="5">
    <source>
        <dbReference type="ARBA" id="ARBA00022737"/>
    </source>
</evidence>
<evidence type="ECO:0000256" key="6">
    <source>
        <dbReference type="ARBA" id="ARBA00022989"/>
    </source>
</evidence>
<dbReference type="PROSITE" id="PS50920">
    <property type="entry name" value="SOLCAR"/>
    <property type="match status" value="3"/>
</dbReference>
<keyword evidence="7 8" id="KW-0472">Membrane</keyword>
<dbReference type="InterPro" id="IPR050391">
    <property type="entry name" value="Mito_Metabolite_Transporter"/>
</dbReference>
<protein>
    <recommendedName>
        <fullName evidence="13">Mitochondrial 2-oxoglutarate/malate carrier protein</fullName>
    </recommendedName>
</protein>
<feature type="transmembrane region" description="Helical" evidence="10">
    <location>
        <begin position="167"/>
        <end position="187"/>
    </location>
</feature>
<dbReference type="Gene3D" id="1.50.40.10">
    <property type="entry name" value="Mitochondrial carrier domain"/>
    <property type="match status" value="1"/>
</dbReference>
<comment type="subcellular location">
    <subcellularLocation>
        <location evidence="1">Membrane</location>
        <topology evidence="1">Multi-pass membrane protein</topology>
    </subcellularLocation>
</comment>
<keyword evidence="3 9" id="KW-0813">Transport</keyword>
<evidence type="ECO:0000256" key="1">
    <source>
        <dbReference type="ARBA" id="ARBA00004141"/>
    </source>
</evidence>
<dbReference type="InterPro" id="IPR023395">
    <property type="entry name" value="MCP_dom_sf"/>
</dbReference>
<sequence length="298" mass="33031">MTLGDPKPLPVYTKFLFAATSGVAATLVCYPLDLVKNRMQVYGKTNKGKITAMNVVNIIRREHGFLGLYKGLGASVVRQTLYTGTRMGLYQAWLDYINNTYGPPNLLIKCGLGIVSGAAGGIAGLPPDVALTRISTDDLLPPDKRRNYRSTADAITRMYKEEGPSTLFLGFTPVVLRAIILNTSQIVSYYQIKEAIMRSGSMEDNTSTHIVCSMLSAFLTTCVVLPMDMSKTRMQNMRIIDGKPEYNSLIHVLTSVIKQEGPLALWSGFAPLLIRNGPQFIVIFVVYERCVKLYRQLM</sequence>
<keyword evidence="12" id="KW-1185">Reference proteome</keyword>
<dbReference type="GO" id="GO:0016020">
    <property type="term" value="C:membrane"/>
    <property type="evidence" value="ECO:0007669"/>
    <property type="project" value="UniProtKB-SubCell"/>
</dbReference>
<evidence type="ECO:0000256" key="10">
    <source>
        <dbReference type="SAM" id="Phobius"/>
    </source>
</evidence>
<keyword evidence="4 8" id="KW-0812">Transmembrane</keyword>
<name>A0AAN7VDJ7_9COLE</name>
<evidence type="ECO:0008006" key="13">
    <source>
        <dbReference type="Google" id="ProtNLM"/>
    </source>
</evidence>
<organism evidence="11 12">
    <name type="scientific">Pyrocoelia pectoralis</name>
    <dbReference type="NCBI Taxonomy" id="417401"/>
    <lineage>
        <taxon>Eukaryota</taxon>
        <taxon>Metazoa</taxon>
        <taxon>Ecdysozoa</taxon>
        <taxon>Arthropoda</taxon>
        <taxon>Hexapoda</taxon>
        <taxon>Insecta</taxon>
        <taxon>Pterygota</taxon>
        <taxon>Neoptera</taxon>
        <taxon>Endopterygota</taxon>
        <taxon>Coleoptera</taxon>
        <taxon>Polyphaga</taxon>
        <taxon>Elateriformia</taxon>
        <taxon>Elateroidea</taxon>
        <taxon>Lampyridae</taxon>
        <taxon>Lampyrinae</taxon>
        <taxon>Pyrocoelia</taxon>
    </lineage>
</organism>
<dbReference type="AlphaFoldDB" id="A0AAN7VDJ7"/>
<feature type="repeat" description="Solcar" evidence="8">
    <location>
        <begin position="204"/>
        <end position="293"/>
    </location>
</feature>
<keyword evidence="5" id="KW-0677">Repeat</keyword>
<dbReference type="InterPro" id="IPR018108">
    <property type="entry name" value="MCP_transmembrane"/>
</dbReference>
<dbReference type="Proteomes" id="UP001329430">
    <property type="component" value="Chromosome 7"/>
</dbReference>
<feature type="repeat" description="Solcar" evidence="8">
    <location>
        <begin position="13"/>
        <end position="96"/>
    </location>
</feature>
<feature type="transmembrane region" description="Helical" evidence="10">
    <location>
        <begin position="207"/>
        <end position="227"/>
    </location>
</feature>
<feature type="repeat" description="Solcar" evidence="8">
    <location>
        <begin position="104"/>
        <end position="195"/>
    </location>
</feature>
<evidence type="ECO:0000256" key="3">
    <source>
        <dbReference type="ARBA" id="ARBA00022448"/>
    </source>
</evidence>
<evidence type="ECO:0000256" key="2">
    <source>
        <dbReference type="ARBA" id="ARBA00006375"/>
    </source>
</evidence>
<evidence type="ECO:0000256" key="8">
    <source>
        <dbReference type="PROSITE-ProRule" id="PRU00282"/>
    </source>
</evidence>
<dbReference type="SUPFAM" id="SSF103506">
    <property type="entry name" value="Mitochondrial carrier"/>
    <property type="match status" value="1"/>
</dbReference>
<comment type="similarity">
    <text evidence="2 9">Belongs to the mitochondrial carrier (TC 2.A.29) family.</text>
</comment>
<evidence type="ECO:0000256" key="9">
    <source>
        <dbReference type="RuleBase" id="RU000488"/>
    </source>
</evidence>
<gene>
    <name evidence="11" type="ORF">RI129_010501</name>
</gene>
<evidence type="ECO:0000256" key="4">
    <source>
        <dbReference type="ARBA" id="ARBA00022692"/>
    </source>
</evidence>